<dbReference type="EMBL" id="HG994373">
    <property type="protein sequence ID" value="CAF1765945.1"/>
    <property type="molecule type" value="Genomic_DNA"/>
</dbReference>
<gene>
    <name evidence="1" type="ORF">DARMORV10_C09P48930.1</name>
</gene>
<protein>
    <submittedName>
        <fullName evidence="1">(rape) hypothetical protein</fullName>
    </submittedName>
</protein>
<accession>A0A816JDP5</accession>
<dbReference type="Proteomes" id="UP001295469">
    <property type="component" value="Chromosome C09"/>
</dbReference>
<dbReference type="SMR" id="A0A816JDP5"/>
<dbReference type="GO" id="GO:0010468">
    <property type="term" value="P:regulation of gene expression"/>
    <property type="evidence" value="ECO:0007669"/>
    <property type="project" value="InterPro"/>
</dbReference>
<dbReference type="InterPro" id="IPR024768">
    <property type="entry name" value="Marf1"/>
</dbReference>
<organism evidence="1">
    <name type="scientific">Brassica napus</name>
    <name type="common">Rape</name>
    <dbReference type="NCBI Taxonomy" id="3708"/>
    <lineage>
        <taxon>Eukaryota</taxon>
        <taxon>Viridiplantae</taxon>
        <taxon>Streptophyta</taxon>
        <taxon>Embryophyta</taxon>
        <taxon>Tracheophyta</taxon>
        <taxon>Spermatophyta</taxon>
        <taxon>Magnoliopsida</taxon>
        <taxon>eudicotyledons</taxon>
        <taxon>Gunneridae</taxon>
        <taxon>Pentapetalae</taxon>
        <taxon>rosids</taxon>
        <taxon>malvids</taxon>
        <taxon>Brassicales</taxon>
        <taxon>Brassicaceae</taxon>
        <taxon>Brassiceae</taxon>
        <taxon>Brassica</taxon>
    </lineage>
</organism>
<dbReference type="GO" id="GO:0005777">
    <property type="term" value="C:peroxisome"/>
    <property type="evidence" value="ECO:0007669"/>
    <property type="project" value="InterPro"/>
</dbReference>
<dbReference type="AlphaFoldDB" id="A0A816JDP5"/>
<sequence>MLLQMCCFVRPKRSDIKLVPSLYLRFLLLSLFLRRFNLHNKRGRWFRYLSLAKSHPRGFPLKTQVGFVFCPSFGPINKKNEMSNKKARKLSETWVFWDINSFPVPKDCDARLVCSSIESALKKAGHCVDDLTITAIGNLNHTSQLYPDVLPAIFSTGVRLCHFPAVSGAFLVILFCSRRAIH</sequence>
<name>A0A816JDP5_BRANA</name>
<evidence type="ECO:0000313" key="1">
    <source>
        <dbReference type="EMBL" id="CAF1765945.1"/>
    </source>
</evidence>
<dbReference type="PANTHER" id="PTHR14379:SF63">
    <property type="entry name" value="ENDONUCLEASE OR GLYCOSYL HYDROLASE"/>
    <property type="match status" value="1"/>
</dbReference>
<reference evidence="1" key="1">
    <citation type="submission" date="2021-01" db="EMBL/GenBank/DDBJ databases">
        <authorList>
            <consortium name="Genoscope - CEA"/>
            <person name="William W."/>
        </authorList>
    </citation>
    <scope>NUCLEOTIDE SEQUENCE</scope>
</reference>
<dbReference type="CDD" id="cd10910">
    <property type="entry name" value="PIN_limkain_b1_N_like"/>
    <property type="match status" value="1"/>
</dbReference>
<dbReference type="PANTHER" id="PTHR14379">
    <property type="entry name" value="LIMKAIN B LKAP"/>
    <property type="match status" value="1"/>
</dbReference>
<proteinExistence type="predicted"/>